<comment type="caution">
    <text evidence="14">The sequence shown here is derived from an EMBL/GenBank/DDBJ whole genome shotgun (WGS) entry which is preliminary data.</text>
</comment>
<dbReference type="PANTHER" id="PTHR11669:SF0">
    <property type="entry name" value="PROTEIN STICHEL-LIKE 2"/>
    <property type="match status" value="1"/>
</dbReference>
<dbReference type="Gene3D" id="3.40.50.300">
    <property type="entry name" value="P-loop containing nucleotide triphosphate hydrolases"/>
    <property type="match status" value="1"/>
</dbReference>
<evidence type="ECO:0000256" key="6">
    <source>
        <dbReference type="ARBA" id="ARBA00022723"/>
    </source>
</evidence>
<sequence>MYLALYRKWRPRRFSDVISQEHITRTLQNQVREGKVAHAYLFTGSRGTGKTTCSKILAKAVNCLGPVDGNPCLECAVCKGIEEGSILDVTEMDAASNNGVNDIRSLRDEANFAPTVCKYRVYIIDEVHMLSQSAFNALLKIMEEPPPHVLFILATTEPHKVPATIISRCQRYDFRRIRPEDSAERLLYIAGEEGITLTEDAAGLIARLSNGGMRDALSLLDQCMAAETEVTPQVVADTAGIAGREQMFALSDAVLSGDTAKALTLVTELYDRAKEIDRICEELTGHFRDMLICRSVRDPSGMVVCLPDELERLRKQADSTPPERILAVLDDLQACSAALGKVPDKKVELEMTIIRLCGGGGKPAVQPQAEAAASADVAALQARIGELERLIASLSSAPGRLAPAAAARETPLPEEQPVRVAPPEPPKSKPEPVRPAPAPEPEPAPEPATEPLPQWEELLREMENREPALFSLMDGSTAVRSGKTVIISSPNPMLRGMLLTNNIGAKLADLVEQKLGSRHKLRIAKKAQPKAAESRPSAFQDILSRAAGEGVEIRMQNNDRNAGDSSGI</sequence>
<evidence type="ECO:0000256" key="8">
    <source>
        <dbReference type="ARBA" id="ARBA00022833"/>
    </source>
</evidence>
<dbReference type="InterPro" id="IPR003593">
    <property type="entry name" value="AAA+_ATPase"/>
</dbReference>
<dbReference type="InterPro" id="IPR008921">
    <property type="entry name" value="DNA_pol3_clamp-load_cplx_C"/>
</dbReference>
<dbReference type="InterPro" id="IPR012763">
    <property type="entry name" value="DNA_pol_III_sug/sutau_N"/>
</dbReference>
<keyword evidence="10" id="KW-0239">DNA-directed DNA polymerase</keyword>
<dbReference type="EC" id="2.7.7.7" evidence="2"/>
<reference evidence="14" key="1">
    <citation type="submission" date="2020-10" db="EMBL/GenBank/DDBJ databases">
        <authorList>
            <person name="Gilroy R."/>
        </authorList>
    </citation>
    <scope>NUCLEOTIDE SEQUENCE</scope>
    <source>
        <strain evidence="14">CHK189-12415</strain>
    </source>
</reference>
<gene>
    <name evidence="14" type="primary">dnaX</name>
    <name evidence="14" type="ORF">IAB37_01325</name>
</gene>
<evidence type="ECO:0000256" key="3">
    <source>
        <dbReference type="ARBA" id="ARBA00022679"/>
    </source>
</evidence>
<evidence type="ECO:0000313" key="14">
    <source>
        <dbReference type="EMBL" id="HIR60203.1"/>
    </source>
</evidence>
<evidence type="ECO:0000256" key="11">
    <source>
        <dbReference type="ARBA" id="ARBA00049244"/>
    </source>
</evidence>
<keyword evidence="4 14" id="KW-0548">Nucleotidyltransferase</keyword>
<dbReference type="InterPro" id="IPR045085">
    <property type="entry name" value="HLD_clamp_pol_III_gamma_tau"/>
</dbReference>
<dbReference type="Pfam" id="PF13177">
    <property type="entry name" value="DNA_pol3_delta2"/>
    <property type="match status" value="1"/>
</dbReference>
<reference evidence="14" key="2">
    <citation type="journal article" date="2021" name="PeerJ">
        <title>Extensive microbial diversity within the chicken gut microbiome revealed by metagenomics and culture.</title>
        <authorList>
            <person name="Gilroy R."/>
            <person name="Ravi A."/>
            <person name="Getino M."/>
            <person name="Pursley I."/>
            <person name="Horton D.L."/>
            <person name="Alikhan N.F."/>
            <person name="Baker D."/>
            <person name="Gharbi K."/>
            <person name="Hall N."/>
            <person name="Watson M."/>
            <person name="Adriaenssens E.M."/>
            <person name="Foster-Nyarko E."/>
            <person name="Jarju S."/>
            <person name="Secka A."/>
            <person name="Antonio M."/>
            <person name="Oren A."/>
            <person name="Chaudhuri R.R."/>
            <person name="La Ragione R."/>
            <person name="Hildebrand F."/>
            <person name="Pallen M.J."/>
        </authorList>
    </citation>
    <scope>NUCLEOTIDE SEQUENCE</scope>
    <source>
        <strain evidence="14">CHK189-12415</strain>
    </source>
</reference>
<dbReference type="AlphaFoldDB" id="A0A9D1J480"/>
<dbReference type="SUPFAM" id="SSF52540">
    <property type="entry name" value="P-loop containing nucleoside triphosphate hydrolases"/>
    <property type="match status" value="1"/>
</dbReference>
<dbReference type="Proteomes" id="UP000824241">
    <property type="component" value="Unassembled WGS sequence"/>
</dbReference>
<dbReference type="SUPFAM" id="SSF48019">
    <property type="entry name" value="post-AAA+ oligomerization domain-like"/>
    <property type="match status" value="1"/>
</dbReference>
<evidence type="ECO:0000256" key="10">
    <source>
        <dbReference type="ARBA" id="ARBA00022932"/>
    </source>
</evidence>
<dbReference type="Gene3D" id="1.10.8.60">
    <property type="match status" value="1"/>
</dbReference>
<dbReference type="FunFam" id="3.40.50.300:FF:000014">
    <property type="entry name" value="DNA polymerase III subunit gamma/tau"/>
    <property type="match status" value="1"/>
</dbReference>
<feature type="compositionally biased region" description="Low complexity" evidence="12">
    <location>
        <begin position="402"/>
        <end position="419"/>
    </location>
</feature>
<dbReference type="InterPro" id="IPR022754">
    <property type="entry name" value="DNA_pol_III_gamma-3"/>
</dbReference>
<keyword evidence="9" id="KW-0067">ATP-binding</keyword>
<dbReference type="GO" id="GO:0005524">
    <property type="term" value="F:ATP binding"/>
    <property type="evidence" value="ECO:0007669"/>
    <property type="project" value="UniProtKB-KW"/>
</dbReference>
<dbReference type="GO" id="GO:0046872">
    <property type="term" value="F:metal ion binding"/>
    <property type="evidence" value="ECO:0007669"/>
    <property type="project" value="UniProtKB-KW"/>
</dbReference>
<dbReference type="Pfam" id="PF22608">
    <property type="entry name" value="DNAX_ATPase_lid"/>
    <property type="match status" value="1"/>
</dbReference>
<feature type="region of interest" description="Disordered" evidence="12">
    <location>
        <begin position="402"/>
        <end position="450"/>
    </location>
</feature>
<comment type="catalytic activity">
    <reaction evidence="11">
        <text>DNA(n) + a 2'-deoxyribonucleoside 5'-triphosphate = DNA(n+1) + diphosphate</text>
        <dbReference type="Rhea" id="RHEA:22508"/>
        <dbReference type="Rhea" id="RHEA-COMP:17339"/>
        <dbReference type="Rhea" id="RHEA-COMP:17340"/>
        <dbReference type="ChEBI" id="CHEBI:33019"/>
        <dbReference type="ChEBI" id="CHEBI:61560"/>
        <dbReference type="ChEBI" id="CHEBI:173112"/>
        <dbReference type="EC" id="2.7.7.7"/>
    </reaction>
</comment>
<comment type="similarity">
    <text evidence="1">Belongs to the DnaX/STICHEL family.</text>
</comment>
<dbReference type="Pfam" id="PF12169">
    <property type="entry name" value="DNA_pol3_gamma3"/>
    <property type="match status" value="1"/>
</dbReference>
<accession>A0A9D1J480</accession>
<keyword evidence="6" id="KW-0479">Metal-binding</keyword>
<dbReference type="CDD" id="cd18137">
    <property type="entry name" value="HLD_clamp_pol_III_gamma_tau"/>
    <property type="match status" value="1"/>
</dbReference>
<evidence type="ECO:0000256" key="12">
    <source>
        <dbReference type="SAM" id="MobiDB-lite"/>
    </source>
</evidence>
<evidence type="ECO:0000256" key="4">
    <source>
        <dbReference type="ARBA" id="ARBA00022695"/>
    </source>
</evidence>
<protein>
    <recommendedName>
        <fullName evidence="2">DNA-directed DNA polymerase</fullName>
        <ecNumber evidence="2">2.7.7.7</ecNumber>
    </recommendedName>
</protein>
<evidence type="ECO:0000256" key="1">
    <source>
        <dbReference type="ARBA" id="ARBA00006360"/>
    </source>
</evidence>
<dbReference type="NCBIfam" id="TIGR02397">
    <property type="entry name" value="dnaX_nterm"/>
    <property type="match status" value="1"/>
</dbReference>
<dbReference type="InterPro" id="IPR001270">
    <property type="entry name" value="ClpA/B"/>
</dbReference>
<dbReference type="NCBIfam" id="NF004046">
    <property type="entry name" value="PRK05563.1"/>
    <property type="match status" value="1"/>
</dbReference>
<dbReference type="PANTHER" id="PTHR11669">
    <property type="entry name" value="REPLICATION FACTOR C / DNA POLYMERASE III GAMMA-TAU SUBUNIT"/>
    <property type="match status" value="1"/>
</dbReference>
<feature type="domain" description="AAA+ ATPase" evidence="13">
    <location>
        <begin position="36"/>
        <end position="178"/>
    </location>
</feature>
<keyword evidence="8" id="KW-0862">Zinc</keyword>
<keyword evidence="5" id="KW-0235">DNA replication</keyword>
<evidence type="ECO:0000259" key="13">
    <source>
        <dbReference type="SMART" id="SM00382"/>
    </source>
</evidence>
<evidence type="ECO:0000256" key="7">
    <source>
        <dbReference type="ARBA" id="ARBA00022741"/>
    </source>
</evidence>
<organism evidence="14 15">
    <name type="scientific">Candidatus Faecivivens stercoravium</name>
    <dbReference type="NCBI Taxonomy" id="2840803"/>
    <lineage>
        <taxon>Bacteria</taxon>
        <taxon>Bacillati</taxon>
        <taxon>Bacillota</taxon>
        <taxon>Clostridia</taxon>
        <taxon>Eubacteriales</taxon>
        <taxon>Oscillospiraceae</taxon>
        <taxon>Oscillospiraceae incertae sedis</taxon>
        <taxon>Candidatus Faecivivens</taxon>
    </lineage>
</organism>
<dbReference type="GO" id="GO:0006261">
    <property type="term" value="P:DNA-templated DNA replication"/>
    <property type="evidence" value="ECO:0007669"/>
    <property type="project" value="TreeGrafter"/>
</dbReference>
<dbReference type="CDD" id="cd00009">
    <property type="entry name" value="AAA"/>
    <property type="match status" value="1"/>
</dbReference>
<dbReference type="EMBL" id="DVHA01000040">
    <property type="protein sequence ID" value="HIR60203.1"/>
    <property type="molecule type" value="Genomic_DNA"/>
</dbReference>
<proteinExistence type="inferred from homology"/>
<dbReference type="GO" id="GO:0003887">
    <property type="term" value="F:DNA-directed DNA polymerase activity"/>
    <property type="evidence" value="ECO:0007669"/>
    <property type="project" value="UniProtKB-KW"/>
</dbReference>
<keyword evidence="3 14" id="KW-0808">Transferase</keyword>
<dbReference type="InterPro" id="IPR050238">
    <property type="entry name" value="DNA_Rep/Repair_Clamp_Loader"/>
</dbReference>
<evidence type="ECO:0000256" key="2">
    <source>
        <dbReference type="ARBA" id="ARBA00012417"/>
    </source>
</evidence>
<evidence type="ECO:0000313" key="15">
    <source>
        <dbReference type="Proteomes" id="UP000824241"/>
    </source>
</evidence>
<dbReference type="PRINTS" id="PR00300">
    <property type="entry name" value="CLPPROTEASEA"/>
</dbReference>
<name>A0A9D1J480_9FIRM</name>
<evidence type="ECO:0000256" key="5">
    <source>
        <dbReference type="ARBA" id="ARBA00022705"/>
    </source>
</evidence>
<dbReference type="Gene3D" id="1.20.272.10">
    <property type="match status" value="1"/>
</dbReference>
<keyword evidence="7" id="KW-0547">Nucleotide-binding</keyword>
<dbReference type="GO" id="GO:0009360">
    <property type="term" value="C:DNA polymerase III complex"/>
    <property type="evidence" value="ECO:0007669"/>
    <property type="project" value="InterPro"/>
</dbReference>
<dbReference type="InterPro" id="IPR027417">
    <property type="entry name" value="P-loop_NTPase"/>
</dbReference>
<evidence type="ECO:0000256" key="9">
    <source>
        <dbReference type="ARBA" id="ARBA00022840"/>
    </source>
</evidence>
<dbReference type="SMART" id="SM00382">
    <property type="entry name" value="AAA"/>
    <property type="match status" value="1"/>
</dbReference>
<dbReference type="GO" id="GO:0003677">
    <property type="term" value="F:DNA binding"/>
    <property type="evidence" value="ECO:0007669"/>
    <property type="project" value="InterPro"/>
</dbReference>
<feature type="compositionally biased region" description="Pro residues" evidence="12">
    <location>
        <begin position="433"/>
        <end position="450"/>
    </location>
</feature>